<evidence type="ECO:0000256" key="1">
    <source>
        <dbReference type="SAM" id="MobiDB-lite"/>
    </source>
</evidence>
<dbReference type="AlphaFoldDB" id="A0A4C1UDL9"/>
<dbReference type="Proteomes" id="UP000299102">
    <property type="component" value="Unassembled WGS sequence"/>
</dbReference>
<protein>
    <submittedName>
        <fullName evidence="2">Uncharacterized protein</fullName>
    </submittedName>
</protein>
<evidence type="ECO:0000313" key="2">
    <source>
        <dbReference type="EMBL" id="GBP24573.1"/>
    </source>
</evidence>
<accession>A0A4C1UDL9</accession>
<feature type="compositionally biased region" description="Basic and acidic residues" evidence="1">
    <location>
        <begin position="29"/>
        <end position="41"/>
    </location>
</feature>
<keyword evidence="3" id="KW-1185">Reference proteome</keyword>
<proteinExistence type="predicted"/>
<gene>
    <name evidence="2" type="ORF">EVAR_79482_1</name>
</gene>
<sequence>MRYAPLTLCAHNRASEARVPSTGMVSPPKSERDKHKSERHVPSTRAQISFQAEHKVPSPVGLSMADHNSQLSRTHLCWKPQRSRV</sequence>
<name>A0A4C1UDL9_EUMVA</name>
<comment type="caution">
    <text evidence="2">The sequence shown here is derived from an EMBL/GenBank/DDBJ whole genome shotgun (WGS) entry which is preliminary data.</text>
</comment>
<organism evidence="2 3">
    <name type="scientific">Eumeta variegata</name>
    <name type="common">Bagworm moth</name>
    <name type="synonym">Eumeta japonica</name>
    <dbReference type="NCBI Taxonomy" id="151549"/>
    <lineage>
        <taxon>Eukaryota</taxon>
        <taxon>Metazoa</taxon>
        <taxon>Ecdysozoa</taxon>
        <taxon>Arthropoda</taxon>
        <taxon>Hexapoda</taxon>
        <taxon>Insecta</taxon>
        <taxon>Pterygota</taxon>
        <taxon>Neoptera</taxon>
        <taxon>Endopterygota</taxon>
        <taxon>Lepidoptera</taxon>
        <taxon>Glossata</taxon>
        <taxon>Ditrysia</taxon>
        <taxon>Tineoidea</taxon>
        <taxon>Psychidae</taxon>
        <taxon>Oiketicinae</taxon>
        <taxon>Eumeta</taxon>
    </lineage>
</organism>
<reference evidence="2 3" key="1">
    <citation type="journal article" date="2019" name="Commun. Biol.">
        <title>The bagworm genome reveals a unique fibroin gene that provides high tensile strength.</title>
        <authorList>
            <person name="Kono N."/>
            <person name="Nakamura H."/>
            <person name="Ohtoshi R."/>
            <person name="Tomita M."/>
            <person name="Numata K."/>
            <person name="Arakawa K."/>
        </authorList>
    </citation>
    <scope>NUCLEOTIDE SEQUENCE [LARGE SCALE GENOMIC DNA]</scope>
</reference>
<evidence type="ECO:0000313" key="3">
    <source>
        <dbReference type="Proteomes" id="UP000299102"/>
    </source>
</evidence>
<feature type="region of interest" description="Disordered" evidence="1">
    <location>
        <begin position="12"/>
        <end position="72"/>
    </location>
</feature>
<dbReference type="EMBL" id="BGZK01000163">
    <property type="protein sequence ID" value="GBP24573.1"/>
    <property type="molecule type" value="Genomic_DNA"/>
</dbReference>